<feature type="transmembrane region" description="Helical" evidence="2">
    <location>
        <begin position="196"/>
        <end position="214"/>
    </location>
</feature>
<dbReference type="PANTHER" id="PTHR11247">
    <property type="entry name" value="PALMITOYL-PROTEIN THIOESTERASE/DOLICHYLDIPHOSPHATASE 1"/>
    <property type="match status" value="1"/>
</dbReference>
<sequence>MVGVDEIKYQSSHFCLSQRLRVLNPHRFLLLKDRSQNKMIDRIRTPTSTSGDGVGGFEREDFVQGSANFGAGGIGATLNQLSKWIVSALFMALILWRHDAETMWAAMGVALNTTLSVALKFILNQERPISTLRADPGMPSSHAQSIFYAVAFINMSMVECYGINALTATLCGLVFVIGSYFSWLRVSQQFHTISQVLVGAVLGSTFSIFWYWSWNAFVLKAFVSYLWVRILIVLGSIGYIIGFIVFVFVDSILRE</sequence>
<dbReference type="GO" id="GO:0047874">
    <property type="term" value="F:dolichyldiphosphatase activity"/>
    <property type="evidence" value="ECO:0007669"/>
    <property type="project" value="TreeGrafter"/>
</dbReference>
<feature type="transmembrane region" description="Helical" evidence="2">
    <location>
        <begin position="226"/>
        <end position="249"/>
    </location>
</feature>
<accession>A0AAD1YN05</accession>
<name>A0AAD1YN05_9LAMI</name>
<evidence type="ECO:0000259" key="3">
    <source>
        <dbReference type="Pfam" id="PF01569"/>
    </source>
</evidence>
<dbReference type="EMBL" id="OU503036">
    <property type="protein sequence ID" value="CAI9754187.1"/>
    <property type="molecule type" value="Genomic_DNA"/>
</dbReference>
<dbReference type="GO" id="GO:0006487">
    <property type="term" value="P:protein N-linked glycosylation"/>
    <property type="evidence" value="ECO:0007669"/>
    <property type="project" value="TreeGrafter"/>
</dbReference>
<keyword evidence="2" id="KW-0472">Membrane</keyword>
<evidence type="ECO:0000256" key="2">
    <source>
        <dbReference type="SAM" id="Phobius"/>
    </source>
</evidence>
<dbReference type="SUPFAM" id="SSF48317">
    <property type="entry name" value="Acid phosphatase/Vanadium-dependent haloperoxidase"/>
    <property type="match status" value="1"/>
</dbReference>
<reference evidence="4" key="1">
    <citation type="submission" date="2023-05" db="EMBL/GenBank/DDBJ databases">
        <authorList>
            <person name="Huff M."/>
        </authorList>
    </citation>
    <scope>NUCLEOTIDE SEQUENCE</scope>
</reference>
<proteinExistence type="predicted"/>
<protein>
    <recommendedName>
        <fullName evidence="3">Phosphatidic acid phosphatase type 2/haloperoxidase domain-containing protein</fullName>
    </recommendedName>
</protein>
<dbReference type="GO" id="GO:0005789">
    <property type="term" value="C:endoplasmic reticulum membrane"/>
    <property type="evidence" value="ECO:0007669"/>
    <property type="project" value="TreeGrafter"/>
</dbReference>
<dbReference type="PANTHER" id="PTHR11247:SF40">
    <property type="entry name" value="LIPID PHOSPHATE PHOSPHATASE EPSILON 1, CHLOROPLASTIC"/>
    <property type="match status" value="1"/>
</dbReference>
<dbReference type="AlphaFoldDB" id="A0AAD1YN05"/>
<keyword evidence="1" id="KW-0378">Hydrolase</keyword>
<gene>
    <name evidence="4" type="ORF">FPE_LOCUS1618</name>
</gene>
<evidence type="ECO:0000256" key="1">
    <source>
        <dbReference type="ARBA" id="ARBA00022801"/>
    </source>
</evidence>
<evidence type="ECO:0000313" key="4">
    <source>
        <dbReference type="EMBL" id="CAI9754187.1"/>
    </source>
</evidence>
<dbReference type="Pfam" id="PF01569">
    <property type="entry name" value="PAP2"/>
    <property type="match status" value="1"/>
</dbReference>
<dbReference type="InterPro" id="IPR036938">
    <property type="entry name" value="PAP2/HPO_sf"/>
</dbReference>
<keyword evidence="2" id="KW-1133">Transmembrane helix</keyword>
<organism evidence="4 5">
    <name type="scientific">Fraxinus pennsylvanica</name>
    <dbReference type="NCBI Taxonomy" id="56036"/>
    <lineage>
        <taxon>Eukaryota</taxon>
        <taxon>Viridiplantae</taxon>
        <taxon>Streptophyta</taxon>
        <taxon>Embryophyta</taxon>
        <taxon>Tracheophyta</taxon>
        <taxon>Spermatophyta</taxon>
        <taxon>Magnoliopsida</taxon>
        <taxon>eudicotyledons</taxon>
        <taxon>Gunneridae</taxon>
        <taxon>Pentapetalae</taxon>
        <taxon>asterids</taxon>
        <taxon>lamiids</taxon>
        <taxon>Lamiales</taxon>
        <taxon>Oleaceae</taxon>
        <taxon>Oleeae</taxon>
        <taxon>Fraxinus</taxon>
    </lineage>
</organism>
<dbReference type="Proteomes" id="UP000834106">
    <property type="component" value="Chromosome 1"/>
</dbReference>
<dbReference type="Gene3D" id="1.20.144.10">
    <property type="entry name" value="Phosphatidic acid phosphatase type 2/haloperoxidase"/>
    <property type="match status" value="1"/>
</dbReference>
<keyword evidence="2" id="KW-0812">Transmembrane</keyword>
<keyword evidence="5" id="KW-1185">Reference proteome</keyword>
<feature type="transmembrane region" description="Helical" evidence="2">
    <location>
        <begin position="165"/>
        <end position="184"/>
    </location>
</feature>
<dbReference type="InterPro" id="IPR000326">
    <property type="entry name" value="PAP2/HPO"/>
</dbReference>
<dbReference type="GO" id="GO:0008610">
    <property type="term" value="P:lipid biosynthetic process"/>
    <property type="evidence" value="ECO:0007669"/>
    <property type="project" value="TreeGrafter"/>
</dbReference>
<feature type="domain" description="Phosphatidic acid phosphatase type 2/haloperoxidase" evidence="3">
    <location>
        <begin position="103"/>
        <end position="215"/>
    </location>
</feature>
<evidence type="ECO:0000313" key="5">
    <source>
        <dbReference type="Proteomes" id="UP000834106"/>
    </source>
</evidence>